<protein>
    <submittedName>
        <fullName evidence="2">Uncharacterized protein</fullName>
    </submittedName>
</protein>
<sequence length="77" mass="8790">PGLSKIIFYTNQEWGQGRKSHEPEGDKNADNYLETVGNSNDPKIKIEVDQKAYESGIEIVWRVASFFESPFVIVENE</sequence>
<organism evidence="2 3">
    <name type="scientific">Salmonella dublin</name>
    <dbReference type="NCBI Taxonomy" id="98360"/>
    <lineage>
        <taxon>Bacteria</taxon>
        <taxon>Pseudomonadati</taxon>
        <taxon>Pseudomonadota</taxon>
        <taxon>Gammaproteobacteria</taxon>
        <taxon>Enterobacterales</taxon>
        <taxon>Enterobacteriaceae</taxon>
        <taxon>Salmonella</taxon>
    </lineage>
</organism>
<reference evidence="2 3" key="1">
    <citation type="submission" date="2017-10" db="EMBL/GenBank/DDBJ databases">
        <title>Characterization of the Virulence Potential of Salmonella enterica Isolates Carrying Incompatibility Group FIB Plasmids using Caco-2 Intestinal Epithelial Cells.</title>
        <authorList>
            <person name="Sanad Y."/>
            <person name="Khajanchi B."/>
            <person name="Deck J."/>
            <person name="Cox J."/>
            <person name="Thaker R."/>
            <person name="Han J."/>
            <person name="Nayak R."/>
            <person name="Foley S."/>
        </authorList>
    </citation>
    <scope>NUCLEOTIDE SEQUENCE [LARGE SCALE GENOMIC DNA]</scope>
    <source>
        <strain evidence="2 3">SE853</strain>
    </source>
</reference>
<dbReference type="RefSeq" id="WP_230320541.1">
    <property type="nucleotide sequence ID" value="NZ_PDOM01000574.1"/>
</dbReference>
<dbReference type="Proteomes" id="UP000221568">
    <property type="component" value="Unassembled WGS sequence"/>
</dbReference>
<gene>
    <name evidence="2" type="ORF">CR088_29695</name>
</gene>
<accession>A0A7Z1HQ60</accession>
<feature type="region of interest" description="Disordered" evidence="1">
    <location>
        <begin position="14"/>
        <end position="36"/>
    </location>
</feature>
<evidence type="ECO:0000256" key="1">
    <source>
        <dbReference type="SAM" id="MobiDB-lite"/>
    </source>
</evidence>
<feature type="non-terminal residue" evidence="2">
    <location>
        <position position="1"/>
    </location>
</feature>
<proteinExistence type="predicted"/>
<dbReference type="AlphaFoldDB" id="A0A7Z1HQ60"/>
<feature type="non-terminal residue" evidence="2">
    <location>
        <position position="77"/>
    </location>
</feature>
<comment type="caution">
    <text evidence="2">The sequence shown here is derived from an EMBL/GenBank/DDBJ whole genome shotgun (WGS) entry which is preliminary data.</text>
</comment>
<feature type="compositionally biased region" description="Basic and acidic residues" evidence="1">
    <location>
        <begin position="19"/>
        <end position="29"/>
    </location>
</feature>
<evidence type="ECO:0000313" key="3">
    <source>
        <dbReference type="Proteomes" id="UP000221568"/>
    </source>
</evidence>
<name>A0A7Z1HQ60_SALDU</name>
<dbReference type="EMBL" id="PDOM01000574">
    <property type="protein sequence ID" value="PHP45006.1"/>
    <property type="molecule type" value="Genomic_DNA"/>
</dbReference>
<evidence type="ECO:0000313" key="2">
    <source>
        <dbReference type="EMBL" id="PHP45006.1"/>
    </source>
</evidence>